<protein>
    <submittedName>
        <fullName evidence="1">Uncharacterized protein</fullName>
    </submittedName>
</protein>
<keyword evidence="2" id="KW-1185">Reference proteome</keyword>
<evidence type="ECO:0000313" key="2">
    <source>
        <dbReference type="Proteomes" id="UP000820669"/>
    </source>
</evidence>
<dbReference type="RefSeq" id="WP_169380358.1">
    <property type="nucleotide sequence ID" value="NZ_JAAXLA010000008.1"/>
</dbReference>
<comment type="caution">
    <text evidence="1">The sequence shown here is derived from an EMBL/GenBank/DDBJ whole genome shotgun (WGS) entry which is preliminary data.</text>
</comment>
<proteinExistence type="predicted"/>
<gene>
    <name evidence="1" type="ORF">HF526_06510</name>
</gene>
<evidence type="ECO:0000313" key="1">
    <source>
        <dbReference type="EMBL" id="NMH96971.1"/>
    </source>
</evidence>
<name>A0ABX1S619_9PSEU</name>
<sequence length="145" mass="15352">MRRQPRGDTTLDWDVALAHRPQPQARAEAAARLAECGITAEQVVQVLADGGDDLFAASRSGDPQWADRFGGPLAVALLAAEVGALTAHLTSRAAAVRATAVDALLEEFSAVSVAAALGVSRQKVYDIARAQRMGPFLDHVPWSRP</sequence>
<accession>A0ABX1S619</accession>
<dbReference type="EMBL" id="JAAXLA010000008">
    <property type="protein sequence ID" value="NMH96971.1"/>
    <property type="molecule type" value="Genomic_DNA"/>
</dbReference>
<reference evidence="1 2" key="1">
    <citation type="submission" date="2020-04" db="EMBL/GenBank/DDBJ databases">
        <authorList>
            <person name="Klaysubun C."/>
            <person name="Duangmal K."/>
            <person name="Lipun K."/>
        </authorList>
    </citation>
    <scope>NUCLEOTIDE SEQUENCE [LARGE SCALE GENOMIC DNA]</scope>
    <source>
        <strain evidence="1 2">K10HN5</strain>
    </source>
</reference>
<dbReference type="Proteomes" id="UP000820669">
    <property type="component" value="Unassembled WGS sequence"/>
</dbReference>
<organism evidence="1 2">
    <name type="scientific">Pseudonocardia acidicola</name>
    <dbReference type="NCBI Taxonomy" id="2724939"/>
    <lineage>
        <taxon>Bacteria</taxon>
        <taxon>Bacillati</taxon>
        <taxon>Actinomycetota</taxon>
        <taxon>Actinomycetes</taxon>
        <taxon>Pseudonocardiales</taxon>
        <taxon>Pseudonocardiaceae</taxon>
        <taxon>Pseudonocardia</taxon>
    </lineage>
</organism>